<dbReference type="InterPro" id="IPR006530">
    <property type="entry name" value="YD"/>
</dbReference>
<keyword evidence="4" id="KW-1185">Reference proteome</keyword>
<dbReference type="PANTHER" id="PTHR32305">
    <property type="match status" value="1"/>
</dbReference>
<dbReference type="InterPro" id="IPR031325">
    <property type="entry name" value="RHS_repeat"/>
</dbReference>
<proteinExistence type="predicted"/>
<reference evidence="3 4" key="1">
    <citation type="submission" date="2019-06" db="EMBL/GenBank/DDBJ databases">
        <authorList>
            <person name="Livingstone P."/>
            <person name="Whitworth D."/>
        </authorList>
    </citation>
    <scope>NUCLEOTIDE SEQUENCE [LARGE SCALE GENOMIC DNA]</scope>
    <source>
        <strain evidence="3 4">AM401</strain>
    </source>
</reference>
<dbReference type="NCBIfam" id="TIGR03696">
    <property type="entry name" value="Rhs_assc_core"/>
    <property type="match status" value="1"/>
</dbReference>
<dbReference type="Gene3D" id="2.180.10.10">
    <property type="entry name" value="RHS repeat-associated core"/>
    <property type="match status" value="4"/>
</dbReference>
<gene>
    <name evidence="3" type="ORF">FJV41_39835</name>
</gene>
<comment type="caution">
    <text evidence="3">The sequence shown here is derived from an EMBL/GenBank/DDBJ whole genome shotgun (WGS) entry which is preliminary data.</text>
</comment>
<keyword evidence="2" id="KW-0732">Signal</keyword>
<protein>
    <submittedName>
        <fullName evidence="3">RHS repeat-associated core domain-containing protein</fullName>
    </submittedName>
</protein>
<dbReference type="Pfam" id="PF05593">
    <property type="entry name" value="RHS_repeat"/>
    <property type="match status" value="1"/>
</dbReference>
<feature type="region of interest" description="Disordered" evidence="1">
    <location>
        <begin position="152"/>
        <end position="204"/>
    </location>
</feature>
<feature type="compositionally biased region" description="Pro residues" evidence="1">
    <location>
        <begin position="192"/>
        <end position="201"/>
    </location>
</feature>
<dbReference type="OrthoDB" id="9757552at2"/>
<dbReference type="EMBL" id="VIFM01000260">
    <property type="protein sequence ID" value="TQF10365.1"/>
    <property type="molecule type" value="Genomic_DNA"/>
</dbReference>
<feature type="compositionally biased region" description="Acidic residues" evidence="1">
    <location>
        <begin position="170"/>
        <end position="185"/>
    </location>
</feature>
<accession>A0A540WMY8</accession>
<dbReference type="Proteomes" id="UP000315369">
    <property type="component" value="Unassembled WGS sequence"/>
</dbReference>
<sequence length="2036" mass="219258">MRTSSPQSGHVLFRPPRLALLVFIFSLLTPMLAGAAGQFSVCQEAPDGRLFIWTCACGKDAAGNAAQMYCDGLHHACGSGNCHYPPTGDLEDIGYYDCCATGLLCIEGNAHGDILGGVETCDEPWAECTIGEECRAPNNICQVGRCEGSAGSISTTTGTPQHKETHCEYSEDTDCHDDDEGDEGNDASCGSAPPPLGPPDAPLGDAPYIGDPVLLGGRTTRHDATDVVIPGVLGNIEFKRSYVSTEKKWALDQTLGSPSAGSIPKPFGNSPTYSASLNWWHNFYSFVYPRTALPNSELWQVREGSGKLVDFTGCLRSPSSCLAHPTRLSGETQWRLIWESTGPNSGYFVLHKPGTGRFIYADVWTPQGGTASEARYFLSRIEDAQQLTPSGQPLVLATLTYTAPSGLSCPGLSAGANPGVPYLATIESLEGTRLRFEYKRVANYLPGQPEQCVLARVLAESSASTAPATSLVEYNYLRNDAGVEIAGLIESAPLPQQGGAVESYTYPNLETGTGQWQLRKGGAVFVTHTSTKGKVTSDSSIKRGKRGSGSLSLRAQQPPAPCTNDSSPACKKTKTTTADLYAFDGRGTSFYYLSQYAHVYDMEQTSFARPWRIRRVTRPCPEAASCTQTREFVWHQFDDGPAVSLAEKDFENGWTVREWEGPPDGGVGGYADLKRIQVGADNRDGGSALETVSFEYTNATAGTGLVVGERIRTEERTDSVLVPAEEAVTRYVHDPATNRLQAVFRSGYTQGLTGSAWDTTPVLKHLGTFYFTRHACAGGSMDDALGRVLEVHGPCWVDNLSATDCSPSLNPQVPITQYHYWPAGAAGHNAYRLQKVVRFPNTGGSASCTGQPGLETLYSNYDLWGQPQLVVDANGVSTTYTYETGRVTSITTQGATWNYTYDNGTLAYVKSPRGDYEMFCRRQNQGSSSTCTGPWYDDLRARSKLPFPGGHANESIRYDRGSDGLISSETYSSSYWGGGGMERRARYHQANLDGMPSYERVGGSIDAQGSHYVQRRLFDGAERLVGLGAPYNVTPALCNGQALDGRPVSPLCSALSYDRANRLTGVEQFPEIGTRANGTRACFAYDIQGNVKTVRSGCSAASGAIGDCSSCTQPLSTYQHDDFGNLIQVALPWQSGNGRTRYSHDATGQVRAKQTPQMESGSEHLAYAYDALGRPLSTARIVGGTTPTTELLYTLGYDQSATPHATCPQPANTQGRLLFRNDSFGQTWYSYDGQGRVVREIRARAGTDGSFSCPAYSPASTLHTTYSYSSAGDLTSIEYPYGHKVTYQYRLHETTSTPSDRVGGIQVARWSGTDWTVLASISKIEWEPYGDVRGYQINAPSSAQPVSVDYSLSSTTETPPASCAVGAGGWPGSRDLSGRVRSLFVSPGPLALNQGSGSIYKRFYTWKADQVARTDTCLLGATTPVTEQFTYDGLLRLASATRPTGNFAATGGAFNSRVYTYDGRGNRLTEEVDGQLLTLAHGTGSFADRLDSRSGIGVNSALNLQFSYDADGRASEKRWATVGGTPMHKVEFNLGPSINGGNETVFRSVKVNGGTYEYYYDAMNRRRLKRYPSTAEDEFFYDTSHLLLVDRGNPSATPPSGGYGHHVDDTYVWLGNRPVMVVRGRLTAQMERDSNPTGDCGRNGEPATCGVYFPVMDMLGKPVLMLDQAGKVTGAADYEPFGHVNRVSQPAATLHPYPENANLTLATFEQPSSSSTVRTRFRALFGQVDTVDTDDFVSLVDADTSATLGPTISQPASGRFWSHWVQPTASRAQVRFTSDALPTACSTCAPGTCSPECTPANGVTLEGYEYQRFQSGAQSFWIPLRFPGQYHDSETDLFENWNRYYDPTIGQYLQPEPLLNSARTIKKAASNGSPLPTYGYAQNNPIQFIDPDGLKARCPNGFWIGAPLALGEIAIGPTGGLGFGGIYSCTSAPISVAIISVCSFGSAPPSPFKAANWKKLHAGCGIGAGWTTDTYTVADFEGWSFGGFASVGAGIGVTGFVEGHDPRKPDTFGAVVGPGAGAAVGPLACKTWAWEL</sequence>
<dbReference type="InterPro" id="IPR050708">
    <property type="entry name" value="T6SS_VgrG/RHS"/>
</dbReference>
<evidence type="ECO:0000256" key="2">
    <source>
        <dbReference type="SAM" id="SignalP"/>
    </source>
</evidence>
<dbReference type="NCBIfam" id="TIGR01643">
    <property type="entry name" value="YD_repeat_2x"/>
    <property type="match status" value="1"/>
</dbReference>
<feature type="region of interest" description="Disordered" evidence="1">
    <location>
        <begin position="534"/>
        <end position="568"/>
    </location>
</feature>
<dbReference type="InterPro" id="IPR022385">
    <property type="entry name" value="Rhs_assc_core"/>
</dbReference>
<evidence type="ECO:0000313" key="3">
    <source>
        <dbReference type="EMBL" id="TQF10365.1"/>
    </source>
</evidence>
<dbReference type="PANTHER" id="PTHR32305:SF15">
    <property type="entry name" value="PROTEIN RHSA-RELATED"/>
    <property type="match status" value="1"/>
</dbReference>
<name>A0A540WMY8_9BACT</name>
<feature type="signal peptide" evidence="2">
    <location>
        <begin position="1"/>
        <end position="35"/>
    </location>
</feature>
<feature type="chain" id="PRO_5022137593" evidence="2">
    <location>
        <begin position="36"/>
        <end position="2036"/>
    </location>
</feature>
<evidence type="ECO:0000256" key="1">
    <source>
        <dbReference type="SAM" id="MobiDB-lite"/>
    </source>
</evidence>
<evidence type="ECO:0000313" key="4">
    <source>
        <dbReference type="Proteomes" id="UP000315369"/>
    </source>
</evidence>
<organism evidence="3 4">
    <name type="scientific">Myxococcus llanfairpwllgwyngyllgogerychwyrndrobwllllantysiliogogogochensis</name>
    <dbReference type="NCBI Taxonomy" id="2590453"/>
    <lineage>
        <taxon>Bacteria</taxon>
        <taxon>Pseudomonadati</taxon>
        <taxon>Myxococcota</taxon>
        <taxon>Myxococcia</taxon>
        <taxon>Myxococcales</taxon>
        <taxon>Cystobacterineae</taxon>
        <taxon>Myxococcaceae</taxon>
        <taxon>Myxococcus</taxon>
    </lineage>
</organism>